<dbReference type="InterPro" id="IPR020956">
    <property type="entry name" value="TF_Aft1_OSM"/>
</dbReference>
<keyword evidence="5" id="KW-0175">Coiled coil</keyword>
<dbReference type="OrthoDB" id="295274at2759"/>
<evidence type="ECO:0000313" key="8">
    <source>
        <dbReference type="EMBL" id="GAV50780.1"/>
    </source>
</evidence>
<proteinExistence type="predicted"/>
<feature type="compositionally biased region" description="Basic and acidic residues" evidence="6">
    <location>
        <begin position="526"/>
        <end position="548"/>
    </location>
</feature>
<dbReference type="eggNOG" id="KOG1414">
    <property type="taxonomic scope" value="Eukaryota"/>
</dbReference>
<dbReference type="GO" id="GO:0003700">
    <property type="term" value="F:DNA-binding transcription factor activity"/>
    <property type="evidence" value="ECO:0007669"/>
    <property type="project" value="InterPro"/>
</dbReference>
<name>A0A1Q3A5C9_ZYGRO</name>
<feature type="compositionally biased region" description="Low complexity" evidence="6">
    <location>
        <begin position="374"/>
        <end position="389"/>
    </location>
</feature>
<dbReference type="InterPro" id="IPR046347">
    <property type="entry name" value="bZIP_sf"/>
</dbReference>
<gene>
    <name evidence="8" type="ORF">ZYGR_0Z02030</name>
</gene>
<dbReference type="AlphaFoldDB" id="A0A1Q3A5C9"/>
<feature type="region of interest" description="Disordered" evidence="6">
    <location>
        <begin position="104"/>
        <end position="180"/>
    </location>
</feature>
<dbReference type="Pfam" id="PF11785">
    <property type="entry name" value="Aft1_OSA"/>
    <property type="match status" value="1"/>
</dbReference>
<feature type="compositionally biased region" description="Basic and acidic residues" evidence="6">
    <location>
        <begin position="395"/>
        <end position="409"/>
    </location>
</feature>
<evidence type="ECO:0000313" key="9">
    <source>
        <dbReference type="Proteomes" id="UP000187013"/>
    </source>
</evidence>
<dbReference type="GO" id="GO:0005634">
    <property type="term" value="C:nucleus"/>
    <property type="evidence" value="ECO:0007669"/>
    <property type="project" value="UniProtKB-SubCell"/>
</dbReference>
<dbReference type="Proteomes" id="UP000187013">
    <property type="component" value="Unassembled WGS sequence"/>
</dbReference>
<keyword evidence="4" id="KW-0539">Nucleus</keyword>
<feature type="compositionally biased region" description="Polar residues" evidence="6">
    <location>
        <begin position="20"/>
        <end position="39"/>
    </location>
</feature>
<comment type="caution">
    <text evidence="8">The sequence shown here is derived from an EMBL/GenBank/DDBJ whole genome shotgun (WGS) entry which is preliminary data.</text>
</comment>
<keyword evidence="2" id="KW-0805">Transcription regulation</keyword>
<reference evidence="8 9" key="1">
    <citation type="submission" date="2016-08" db="EMBL/GenBank/DDBJ databases">
        <title>Draft genome sequence of allopolyploid Zygosaccharomyces rouxii.</title>
        <authorList>
            <person name="Watanabe J."/>
            <person name="Uehara K."/>
            <person name="Mogi Y."/>
            <person name="Tsukioka Y."/>
        </authorList>
    </citation>
    <scope>NUCLEOTIDE SEQUENCE [LARGE SCALE GENOMIC DNA]</scope>
    <source>
        <strain evidence="8 9">NBRC 110957</strain>
    </source>
</reference>
<feature type="compositionally biased region" description="Low complexity" evidence="6">
    <location>
        <begin position="591"/>
        <end position="610"/>
    </location>
</feature>
<feature type="compositionally biased region" description="Low complexity" evidence="6">
    <location>
        <begin position="104"/>
        <end position="138"/>
    </location>
</feature>
<evidence type="ECO:0000256" key="4">
    <source>
        <dbReference type="ARBA" id="ARBA00023242"/>
    </source>
</evidence>
<dbReference type="SMART" id="SM00338">
    <property type="entry name" value="BRLZ"/>
    <property type="match status" value="1"/>
</dbReference>
<protein>
    <recommendedName>
        <fullName evidence="7">BZIP domain-containing protein</fullName>
    </recommendedName>
</protein>
<feature type="region of interest" description="Disordered" evidence="6">
    <location>
        <begin position="1"/>
        <end position="89"/>
    </location>
</feature>
<comment type="subcellular location">
    <subcellularLocation>
        <location evidence="1">Nucleus</location>
    </subcellularLocation>
</comment>
<keyword evidence="3" id="KW-0804">Transcription</keyword>
<sequence length="725" mass="79154">MSTTNQKNGVSAFDLEPNPFEQSFASTKEQQSEGSSAPPSQAYLPQDSQHFQQRPESRPPVNVGRGADGKSPFLYGSQKPNILSPPLLTRGGFRRLPPLLLSPSCVPSQNSGANNNTNNNNHPHNHNHNNNNNNNNNNGVGVGPVSASQTSGIAVNNSNHTSSTSTGGGANNGSVSIKAEPSRTPSFFLNLSKTGLTPNESSLRTGLTPGILAPGQQHHHYPALPALNGANQVHPQAKPGSVVSGGVTPAPFTPCLGSLLGFPGTASPGHVGRPPLNLEGSYAAAAEPTMDQDNSAHLAREPNNGQHLQHHLQQHQHPPPIAQQHHQQQLRNPQQLQQQQQQQQQQHLKRSPPQPDSPQAQQQPLSTGRKRNTSNASKSSKAAKKSQSSTPNLAETRRLSKNEDIRPTMDESGDMNEEDQERKRKEFLERNRVAASKFRKRKKEYIKRVEMDLQFYQNEYEDMGRALDKLCGIIPGSPTPAASSSLISLLENSISHNDVPSSLSLLAHMKQVVYETRYFQRNGRNPRREMESNHMHDTDDEDRHRTDNDSIGNVRSMNGSTTDPTELNRMKRSSSINYPGSVPANFTNTGLQSQHQSQQQLQQPRQEQPPHTAPITTGSLPNFPPESGSFQGMIKNETTAPSMLPVSLIDARQSRSEQEVANTIGTIGSLPDVISSRPAAHINDVHAQGPSHADNMSDLKHNSLVDLANQSIRAEPMLPKYPNTE</sequence>
<dbReference type="EMBL" id="BDGX01000026">
    <property type="protein sequence ID" value="GAV50780.1"/>
    <property type="molecule type" value="Genomic_DNA"/>
</dbReference>
<evidence type="ECO:0000256" key="2">
    <source>
        <dbReference type="ARBA" id="ARBA00023015"/>
    </source>
</evidence>
<evidence type="ECO:0000256" key="5">
    <source>
        <dbReference type="SAM" id="Coils"/>
    </source>
</evidence>
<dbReference type="InterPro" id="IPR051027">
    <property type="entry name" value="bZIP_transcription_factors"/>
</dbReference>
<dbReference type="InterPro" id="IPR004827">
    <property type="entry name" value="bZIP"/>
</dbReference>
<feature type="compositionally biased region" description="Polar residues" evidence="6">
    <location>
        <begin position="146"/>
        <end position="155"/>
    </location>
</feature>
<feature type="coiled-coil region" evidence="5">
    <location>
        <begin position="439"/>
        <end position="466"/>
    </location>
</feature>
<evidence type="ECO:0000256" key="3">
    <source>
        <dbReference type="ARBA" id="ARBA00023163"/>
    </source>
</evidence>
<feature type="compositionally biased region" description="Low complexity" evidence="6">
    <location>
        <begin position="322"/>
        <end position="346"/>
    </location>
</feature>
<dbReference type="Gene3D" id="1.20.5.170">
    <property type="match status" value="1"/>
</dbReference>
<feature type="compositionally biased region" description="Low complexity" evidence="6">
    <location>
        <begin position="156"/>
        <end position="165"/>
    </location>
</feature>
<evidence type="ECO:0000256" key="6">
    <source>
        <dbReference type="SAM" id="MobiDB-lite"/>
    </source>
</evidence>
<feature type="compositionally biased region" description="Polar residues" evidence="6">
    <location>
        <begin position="550"/>
        <end position="565"/>
    </location>
</feature>
<feature type="region of interest" description="Disordered" evidence="6">
    <location>
        <begin position="295"/>
        <end position="423"/>
    </location>
</feature>
<dbReference type="SUPFAM" id="SSF57959">
    <property type="entry name" value="Leucine zipper domain"/>
    <property type="match status" value="1"/>
</dbReference>
<feature type="domain" description="BZIP" evidence="7">
    <location>
        <begin position="417"/>
        <end position="492"/>
    </location>
</feature>
<dbReference type="PANTHER" id="PTHR19304">
    <property type="entry name" value="CYCLIC-AMP RESPONSE ELEMENT BINDING PROTEIN"/>
    <property type="match status" value="1"/>
</dbReference>
<evidence type="ECO:0000256" key="1">
    <source>
        <dbReference type="ARBA" id="ARBA00004123"/>
    </source>
</evidence>
<organism evidence="8 9">
    <name type="scientific">Zygosaccharomyces rouxii</name>
    <dbReference type="NCBI Taxonomy" id="4956"/>
    <lineage>
        <taxon>Eukaryota</taxon>
        <taxon>Fungi</taxon>
        <taxon>Dikarya</taxon>
        <taxon>Ascomycota</taxon>
        <taxon>Saccharomycotina</taxon>
        <taxon>Saccharomycetes</taxon>
        <taxon>Saccharomycetales</taxon>
        <taxon>Saccharomycetaceae</taxon>
        <taxon>Zygosaccharomyces</taxon>
    </lineage>
</organism>
<dbReference type="CDD" id="cd14687">
    <property type="entry name" value="bZIP_ATF2"/>
    <property type="match status" value="1"/>
</dbReference>
<feature type="compositionally biased region" description="Polar residues" evidence="6">
    <location>
        <begin position="573"/>
        <end position="590"/>
    </location>
</feature>
<accession>A0A1Q3A5C9</accession>
<feature type="region of interest" description="Disordered" evidence="6">
    <location>
        <begin position="523"/>
        <end position="633"/>
    </location>
</feature>
<evidence type="ECO:0000259" key="7">
    <source>
        <dbReference type="SMART" id="SM00338"/>
    </source>
</evidence>